<evidence type="ECO:0000313" key="2">
    <source>
        <dbReference type="Proteomes" id="UP001569414"/>
    </source>
</evidence>
<organism evidence="1 2">
    <name type="scientific">Microbulbifer echini</name>
    <dbReference type="NCBI Taxonomy" id="1529067"/>
    <lineage>
        <taxon>Bacteria</taxon>
        <taxon>Pseudomonadati</taxon>
        <taxon>Pseudomonadota</taxon>
        <taxon>Gammaproteobacteria</taxon>
        <taxon>Cellvibrionales</taxon>
        <taxon>Microbulbiferaceae</taxon>
        <taxon>Microbulbifer</taxon>
    </lineage>
</organism>
<dbReference type="Proteomes" id="UP001569414">
    <property type="component" value="Unassembled WGS sequence"/>
</dbReference>
<dbReference type="Pfam" id="PF09998">
    <property type="entry name" value="DUF2239"/>
    <property type="match status" value="1"/>
</dbReference>
<dbReference type="InterPro" id="IPR018715">
    <property type="entry name" value="DUF2239"/>
</dbReference>
<comment type="caution">
    <text evidence="1">The sequence shown here is derived from an EMBL/GenBank/DDBJ whole genome shotgun (WGS) entry which is preliminary data.</text>
</comment>
<gene>
    <name evidence="1" type="ORF">ACCI51_08540</name>
</gene>
<dbReference type="EMBL" id="JBGMEL010000007">
    <property type="protein sequence ID" value="MFA0790595.1"/>
    <property type="molecule type" value="Genomic_DNA"/>
</dbReference>
<dbReference type="RefSeq" id="WP_371843290.1">
    <property type="nucleotide sequence ID" value="NZ_JBGMEL010000007.1"/>
</dbReference>
<evidence type="ECO:0000313" key="1">
    <source>
        <dbReference type="EMBL" id="MFA0790595.1"/>
    </source>
</evidence>
<accession>A0ABV4NMN3</accession>
<sequence>METTPSDYIVIDQQQLIARGTLEAVIRRVKSMDASLEPLIFETDSCKRLDIDWHGDIETVLARLTPPTAKGSKRGRPKLGVVSKEVTLLPRHWEWLSKQPGGASVTLRKLVEQARKNVSPEERITISQQQLDRFMLLVAGDTLGLEEASRSLYRNSRISFEKAIYSWPDDFKQFVLNKFNEIAEMHSGNL</sequence>
<proteinExistence type="predicted"/>
<reference evidence="1 2" key="1">
    <citation type="submission" date="2024-08" db="EMBL/GenBank/DDBJ databases">
        <authorList>
            <person name="Ishaq N."/>
        </authorList>
    </citation>
    <scope>NUCLEOTIDE SEQUENCE [LARGE SCALE GENOMIC DNA]</scope>
    <source>
        <strain evidence="1 2">JCM 30400</strain>
    </source>
</reference>
<keyword evidence="2" id="KW-1185">Reference proteome</keyword>
<protein>
    <submittedName>
        <fullName evidence="1">DUF2239 family protein</fullName>
    </submittedName>
</protein>
<name>A0ABV4NMN3_9GAMM</name>